<proteinExistence type="predicted"/>
<dbReference type="AlphaFoldDB" id="A0A022VVH1"/>
<dbReference type="HOGENOM" id="CLU_2185805_0_0_1"/>
<dbReference type="Proteomes" id="UP000023758">
    <property type="component" value="Unassembled WGS sequence"/>
</dbReference>
<name>A0A022VVH1_TRIRU</name>
<evidence type="ECO:0000313" key="1">
    <source>
        <dbReference type="EMBL" id="EZF50247.1"/>
    </source>
</evidence>
<sequence length="109" mass="12001">MASNDTERVTAATCPSSFLPTGYPYIPERDFSSAVILHHLRCTAVLQTWAWGLQDAGAHKEAIRAALSESASMSHVMAITREALQAGELARRAEVEDAKERELQLLRGY</sequence>
<protein>
    <submittedName>
        <fullName evidence="1">Uncharacterized protein</fullName>
    </submittedName>
</protein>
<organism evidence="1">
    <name type="scientific">Trichophyton rubrum CBS 288.86</name>
    <dbReference type="NCBI Taxonomy" id="1215330"/>
    <lineage>
        <taxon>Eukaryota</taxon>
        <taxon>Fungi</taxon>
        <taxon>Dikarya</taxon>
        <taxon>Ascomycota</taxon>
        <taxon>Pezizomycotina</taxon>
        <taxon>Eurotiomycetes</taxon>
        <taxon>Eurotiomycetidae</taxon>
        <taxon>Onygenales</taxon>
        <taxon>Arthrodermataceae</taxon>
        <taxon>Trichophyton</taxon>
    </lineage>
</organism>
<reference evidence="1" key="1">
    <citation type="submission" date="2014-02" db="EMBL/GenBank/DDBJ databases">
        <title>The Genome Sequence of Trichophyton rubrum (morphotype fischeri) CBS 288.86.</title>
        <authorList>
            <consortium name="The Broad Institute Genomics Platform"/>
            <person name="Cuomo C.A."/>
            <person name="White T.C."/>
            <person name="Graser Y."/>
            <person name="Martinez-Rossi N."/>
            <person name="Heitman J."/>
            <person name="Young S.K."/>
            <person name="Zeng Q."/>
            <person name="Gargeya S."/>
            <person name="Abouelleil A."/>
            <person name="Alvarado L."/>
            <person name="Chapman S.B."/>
            <person name="Gainer-Dewar J."/>
            <person name="Goldberg J."/>
            <person name="Griggs A."/>
            <person name="Gujja S."/>
            <person name="Hansen M."/>
            <person name="Howarth C."/>
            <person name="Imamovic A."/>
            <person name="Larimer J."/>
            <person name="Martinez D."/>
            <person name="Murphy C."/>
            <person name="Pearson M.D."/>
            <person name="Persinoti G."/>
            <person name="Poon T."/>
            <person name="Priest M."/>
            <person name="Roberts A.D."/>
            <person name="Saif S."/>
            <person name="Shea T.D."/>
            <person name="Sykes S.N."/>
            <person name="Wortman J."/>
            <person name="Nusbaum C."/>
            <person name="Birren B."/>
        </authorList>
    </citation>
    <scope>NUCLEOTIDE SEQUENCE [LARGE SCALE GENOMIC DNA]</scope>
    <source>
        <strain evidence="1">CBS 288.86</strain>
    </source>
</reference>
<dbReference type="EMBL" id="KK207889">
    <property type="protein sequence ID" value="EZF50247.1"/>
    <property type="molecule type" value="Genomic_DNA"/>
</dbReference>
<accession>A0A022VVH1</accession>
<gene>
    <name evidence="1" type="ORF">H103_06347</name>
</gene>